<proteinExistence type="predicted"/>
<evidence type="ECO:0000313" key="2">
    <source>
        <dbReference type="Proteomes" id="UP001152795"/>
    </source>
</evidence>
<name>A0A6S7II78_PARCT</name>
<keyword evidence="2" id="KW-1185">Reference proteome</keyword>
<gene>
    <name evidence="1" type="ORF">PACLA_8A046408</name>
</gene>
<reference evidence="1" key="1">
    <citation type="submission" date="2020-04" db="EMBL/GenBank/DDBJ databases">
        <authorList>
            <person name="Alioto T."/>
            <person name="Alioto T."/>
            <person name="Gomez Garrido J."/>
        </authorList>
    </citation>
    <scope>NUCLEOTIDE SEQUENCE</scope>
    <source>
        <strain evidence="1">A484AB</strain>
    </source>
</reference>
<dbReference type="Proteomes" id="UP001152795">
    <property type="component" value="Unassembled WGS sequence"/>
</dbReference>
<dbReference type="AlphaFoldDB" id="A0A6S7II78"/>
<accession>A0A6S7II78</accession>
<dbReference type="EMBL" id="CACRXK020009320">
    <property type="protein sequence ID" value="CAB4016933.1"/>
    <property type="molecule type" value="Genomic_DNA"/>
</dbReference>
<comment type="caution">
    <text evidence="1">The sequence shown here is derived from an EMBL/GenBank/DDBJ whole genome shotgun (WGS) entry which is preliminary data.</text>
</comment>
<organism evidence="1 2">
    <name type="scientific">Paramuricea clavata</name>
    <name type="common">Red gorgonian</name>
    <name type="synonym">Violescent sea-whip</name>
    <dbReference type="NCBI Taxonomy" id="317549"/>
    <lineage>
        <taxon>Eukaryota</taxon>
        <taxon>Metazoa</taxon>
        <taxon>Cnidaria</taxon>
        <taxon>Anthozoa</taxon>
        <taxon>Octocorallia</taxon>
        <taxon>Malacalcyonacea</taxon>
        <taxon>Plexauridae</taxon>
        <taxon>Paramuricea</taxon>
    </lineage>
</organism>
<protein>
    <submittedName>
        <fullName evidence="1">Uncharacterized protein</fullName>
    </submittedName>
</protein>
<feature type="non-terminal residue" evidence="1">
    <location>
        <position position="1"/>
    </location>
</feature>
<evidence type="ECO:0000313" key="1">
    <source>
        <dbReference type="EMBL" id="CAB4016933.1"/>
    </source>
</evidence>
<sequence length="109" mass="12361">QYLYQVQYRPGSSNPGDVLSRQPTETCEWSPNTADKYINFIESHAVPKSMALEEIAAETSTDSELQAVIKAVQTGHWYEKNDPNCRYVTAYHKLKDELSITNNGILLHT</sequence>
<dbReference type="OrthoDB" id="10068564at2759"/>